<dbReference type="InterPro" id="IPR051411">
    <property type="entry name" value="Polyketide_trans_af380"/>
</dbReference>
<reference evidence="2 3" key="1">
    <citation type="journal article" date="2019" name="Appl. Microbiol. Biotechnol.">
        <title>Uncovering carbohydrate metabolism through a genotype-phenotype association study of 56 lactic acid bacteria genomes.</title>
        <authorList>
            <person name="Buron-Moles G."/>
            <person name="Chailyan A."/>
            <person name="Dolejs I."/>
            <person name="Forster J."/>
            <person name="Miks M.H."/>
        </authorList>
    </citation>
    <scope>NUCLEOTIDE SEQUENCE [LARGE SCALE GENOMIC DNA]</scope>
    <source>
        <strain evidence="2 3">ATCC 29644</strain>
    </source>
</reference>
<keyword evidence="3" id="KW-1185">Reference proteome</keyword>
<comment type="caution">
    <text evidence="2">The sequence shown here is derived from an EMBL/GenBank/DDBJ whole genome shotgun (WGS) entry which is preliminary data.</text>
</comment>
<dbReference type="Proteomes" id="UP000295257">
    <property type="component" value="Unassembled WGS sequence"/>
</dbReference>
<dbReference type="SUPFAM" id="SSF53474">
    <property type="entry name" value="alpha/beta-Hydrolases"/>
    <property type="match status" value="1"/>
</dbReference>
<proteinExistence type="predicted"/>
<organism evidence="2 3">
    <name type="scientific">Companilactobacillus farciminis</name>
    <dbReference type="NCBI Taxonomy" id="1612"/>
    <lineage>
        <taxon>Bacteria</taxon>
        <taxon>Bacillati</taxon>
        <taxon>Bacillota</taxon>
        <taxon>Bacilli</taxon>
        <taxon>Lactobacillales</taxon>
        <taxon>Lactobacillaceae</taxon>
        <taxon>Companilactobacillus</taxon>
    </lineage>
</organism>
<dbReference type="OrthoDB" id="9805123at2"/>
<name>A0A4R5NDX1_9LACO</name>
<dbReference type="PANTHER" id="PTHR47751">
    <property type="entry name" value="SUPERFAMILY HYDROLASE, PUTATIVE (AFU_ORTHOLOGUE AFUA_2G16580)-RELATED"/>
    <property type="match status" value="1"/>
</dbReference>
<evidence type="ECO:0000313" key="2">
    <source>
        <dbReference type="EMBL" id="TDG71763.1"/>
    </source>
</evidence>
<dbReference type="PANTHER" id="PTHR47751:SF1">
    <property type="entry name" value="SUPERFAMILY HYDROLASE, PUTATIVE (AFU_ORTHOLOGUE AFUA_2G16580)-RELATED"/>
    <property type="match status" value="1"/>
</dbReference>
<evidence type="ECO:0000259" key="1">
    <source>
        <dbReference type="Pfam" id="PF02129"/>
    </source>
</evidence>
<evidence type="ECO:0000313" key="3">
    <source>
        <dbReference type="Proteomes" id="UP000295257"/>
    </source>
</evidence>
<dbReference type="AlphaFoldDB" id="A0A4R5NDX1"/>
<gene>
    <name evidence="2" type="ORF">C5L30_002343</name>
</gene>
<dbReference type="GO" id="GO:0016787">
    <property type="term" value="F:hydrolase activity"/>
    <property type="evidence" value="ECO:0007669"/>
    <property type="project" value="InterPro"/>
</dbReference>
<sequence length="315" mass="35319">MDNYIFELSDKVTRTTVSYPNRFGINLDADLYLPKEFDASQQHHAILVGGPYGGTKEQAPGIYAQTMAERGFVALAFDPSFYGYSGGHPRFVSSPEIYVEDFSAGVDYLGTREFVNKNQIAAIGVCGSGGFALSAAQIDPRIKAVVTTSMYDISRYIRNGLGDTQTEEQRKQLLDEIAEQRYEDFKTGRPVLESRSMQLSALTEENPTPVAKEFADFYLQPRGYHHNALAQHTMSSMPAFMNFSLLNHVDDIAPRPILLIAGENAHSRYFSEDVYKQAKEPRELFIVPGANHVDLYDKVDLIPFDKITDFLTKNV</sequence>
<accession>A0A4R5NDX1</accession>
<dbReference type="Pfam" id="PF02129">
    <property type="entry name" value="Peptidase_S15"/>
    <property type="match status" value="1"/>
</dbReference>
<dbReference type="Gene3D" id="1.10.10.800">
    <property type="match status" value="1"/>
</dbReference>
<dbReference type="Gene3D" id="3.40.50.1820">
    <property type="entry name" value="alpha/beta hydrolase"/>
    <property type="match status" value="1"/>
</dbReference>
<protein>
    <recommendedName>
        <fullName evidence="1">Xaa-Pro dipeptidyl-peptidase-like domain-containing protein</fullName>
    </recommendedName>
</protein>
<feature type="domain" description="Xaa-Pro dipeptidyl-peptidase-like" evidence="1">
    <location>
        <begin position="24"/>
        <end position="208"/>
    </location>
</feature>
<dbReference type="RefSeq" id="WP_010020652.1">
    <property type="nucleotide sequence ID" value="NZ_PUFN01000019.1"/>
</dbReference>
<dbReference type="EMBL" id="PUFN01000019">
    <property type="protein sequence ID" value="TDG71763.1"/>
    <property type="molecule type" value="Genomic_DNA"/>
</dbReference>
<dbReference type="InterPro" id="IPR029058">
    <property type="entry name" value="AB_hydrolase_fold"/>
</dbReference>
<dbReference type="InterPro" id="IPR000383">
    <property type="entry name" value="Xaa-Pro-like_dom"/>
</dbReference>